<evidence type="ECO:0000313" key="3">
    <source>
        <dbReference type="EMBL" id="EGV98560.1"/>
    </source>
</evidence>
<keyword evidence="2" id="KW-0812">Transmembrane</keyword>
<sequence>MVSILYSVVFHFFSFHCLLRLAVPLVMRASRNVREGSFPGAESGNGEGGDDEVGLEGS</sequence>
<dbReference type="EMBL" id="JH000031">
    <property type="protein sequence ID" value="EGV98560.1"/>
    <property type="molecule type" value="Genomic_DNA"/>
</dbReference>
<dbReference type="InParanoid" id="G3GUR2"/>
<feature type="compositionally biased region" description="Acidic residues" evidence="1">
    <location>
        <begin position="48"/>
        <end position="58"/>
    </location>
</feature>
<name>G3GUR2_CRIGR</name>
<keyword evidence="2" id="KW-0472">Membrane</keyword>
<feature type="transmembrane region" description="Helical" evidence="2">
    <location>
        <begin position="6"/>
        <end position="27"/>
    </location>
</feature>
<evidence type="ECO:0000256" key="1">
    <source>
        <dbReference type="SAM" id="MobiDB-lite"/>
    </source>
</evidence>
<gene>
    <name evidence="3" type="ORF">I79_001433</name>
</gene>
<organism evidence="3 4">
    <name type="scientific">Cricetulus griseus</name>
    <name type="common">Chinese hamster</name>
    <name type="synonym">Cricetulus barabensis griseus</name>
    <dbReference type="NCBI Taxonomy" id="10029"/>
    <lineage>
        <taxon>Eukaryota</taxon>
        <taxon>Metazoa</taxon>
        <taxon>Chordata</taxon>
        <taxon>Craniata</taxon>
        <taxon>Vertebrata</taxon>
        <taxon>Euteleostomi</taxon>
        <taxon>Mammalia</taxon>
        <taxon>Eutheria</taxon>
        <taxon>Euarchontoglires</taxon>
        <taxon>Glires</taxon>
        <taxon>Rodentia</taxon>
        <taxon>Myomorpha</taxon>
        <taxon>Muroidea</taxon>
        <taxon>Cricetidae</taxon>
        <taxon>Cricetinae</taxon>
        <taxon>Cricetulus</taxon>
    </lineage>
</organism>
<reference evidence="4" key="1">
    <citation type="journal article" date="2011" name="Nat. Biotechnol.">
        <title>The genomic sequence of the Chinese hamster ovary (CHO)-K1 cell line.</title>
        <authorList>
            <person name="Xu X."/>
            <person name="Nagarajan H."/>
            <person name="Lewis N.E."/>
            <person name="Pan S."/>
            <person name="Cai Z."/>
            <person name="Liu X."/>
            <person name="Chen W."/>
            <person name="Xie M."/>
            <person name="Wang W."/>
            <person name="Hammond S."/>
            <person name="Andersen M.R."/>
            <person name="Neff N."/>
            <person name="Passarelli B."/>
            <person name="Koh W."/>
            <person name="Fan H.C."/>
            <person name="Wang J."/>
            <person name="Gui Y."/>
            <person name="Lee K.H."/>
            <person name="Betenbaugh M.J."/>
            <person name="Quake S.R."/>
            <person name="Famili I."/>
            <person name="Palsson B.O."/>
            <person name="Wang J."/>
        </authorList>
    </citation>
    <scope>NUCLEOTIDE SEQUENCE [LARGE SCALE GENOMIC DNA]</scope>
    <source>
        <strain evidence="4">CHO K1 cell line</strain>
    </source>
</reference>
<dbReference type="AlphaFoldDB" id="G3GUR2"/>
<protein>
    <submittedName>
        <fullName evidence="3">Uncharacterized protein</fullName>
    </submittedName>
</protein>
<proteinExistence type="predicted"/>
<evidence type="ECO:0000256" key="2">
    <source>
        <dbReference type="SAM" id="Phobius"/>
    </source>
</evidence>
<dbReference type="Proteomes" id="UP000001075">
    <property type="component" value="Unassembled WGS sequence"/>
</dbReference>
<evidence type="ECO:0000313" key="4">
    <source>
        <dbReference type="Proteomes" id="UP000001075"/>
    </source>
</evidence>
<keyword evidence="2" id="KW-1133">Transmembrane helix</keyword>
<feature type="region of interest" description="Disordered" evidence="1">
    <location>
        <begin position="35"/>
        <end position="58"/>
    </location>
</feature>
<accession>G3GUR2</accession>